<evidence type="ECO:0000313" key="2">
    <source>
        <dbReference type="EMBL" id="SVC88289.1"/>
    </source>
</evidence>
<evidence type="ECO:0008006" key="3">
    <source>
        <dbReference type="Google" id="ProtNLM"/>
    </source>
</evidence>
<accession>A0A382QS14</accession>
<keyword evidence="1" id="KW-0472">Membrane</keyword>
<protein>
    <recommendedName>
        <fullName evidence="3">Phosphotransferase system EIIC domain-containing protein</fullName>
    </recommendedName>
</protein>
<gene>
    <name evidence="2" type="ORF">METZ01_LOCUS341143</name>
</gene>
<dbReference type="AlphaFoldDB" id="A0A382QS14"/>
<reference evidence="2" key="1">
    <citation type="submission" date="2018-05" db="EMBL/GenBank/DDBJ databases">
        <authorList>
            <person name="Lanie J.A."/>
            <person name="Ng W.-L."/>
            <person name="Kazmierczak K.M."/>
            <person name="Andrzejewski T.M."/>
            <person name="Davidsen T.M."/>
            <person name="Wayne K.J."/>
            <person name="Tettelin H."/>
            <person name="Glass J.I."/>
            <person name="Rusch D."/>
            <person name="Podicherti R."/>
            <person name="Tsui H.-C.T."/>
            <person name="Winkler M.E."/>
        </authorList>
    </citation>
    <scope>NUCLEOTIDE SEQUENCE</scope>
</reference>
<feature type="transmembrane region" description="Helical" evidence="1">
    <location>
        <begin position="42"/>
        <end position="70"/>
    </location>
</feature>
<evidence type="ECO:0000256" key="1">
    <source>
        <dbReference type="SAM" id="Phobius"/>
    </source>
</evidence>
<keyword evidence="1" id="KW-0812">Transmembrane</keyword>
<feature type="transmembrane region" description="Helical" evidence="1">
    <location>
        <begin position="12"/>
        <end position="30"/>
    </location>
</feature>
<name>A0A382QS14_9ZZZZ</name>
<proteinExistence type="predicted"/>
<keyword evidence="1" id="KW-1133">Transmembrane helix</keyword>
<dbReference type="EMBL" id="UINC01116504">
    <property type="protein sequence ID" value="SVC88289.1"/>
    <property type="molecule type" value="Genomic_DNA"/>
</dbReference>
<organism evidence="2">
    <name type="scientific">marine metagenome</name>
    <dbReference type="NCBI Taxonomy" id="408172"/>
    <lineage>
        <taxon>unclassified sequences</taxon>
        <taxon>metagenomes</taxon>
        <taxon>ecological metagenomes</taxon>
    </lineage>
</organism>
<sequence>MFDQLIGYVKKFTEAGVALLAFGIVMQIIFGKAVPFVGGDIIGNITAIVATLGAQGLVGLAAVGVIYAIFTGQQR</sequence>